<dbReference type="FunFam" id="6.10.140.2220:FF:000011">
    <property type="entry name" value="Tudor domain containing 1"/>
    <property type="match status" value="1"/>
</dbReference>
<dbReference type="InterPro" id="IPR002999">
    <property type="entry name" value="Tudor"/>
</dbReference>
<dbReference type="Gene3D" id="2.40.50.90">
    <property type="match status" value="3"/>
</dbReference>
<dbReference type="PROSITE" id="PS01360">
    <property type="entry name" value="ZF_MYND_1"/>
    <property type="match status" value="1"/>
</dbReference>
<dbReference type="SUPFAM" id="SSF50199">
    <property type="entry name" value="Staphylococcal nuclease"/>
    <property type="match status" value="1"/>
</dbReference>
<dbReference type="InterPro" id="IPR047377">
    <property type="entry name" value="Tudor_TDRD1_rpt2"/>
</dbReference>
<dbReference type="SMART" id="SM00333">
    <property type="entry name" value="TUDOR"/>
    <property type="match status" value="3"/>
</dbReference>
<dbReference type="STRING" id="59729.ENSTGUP00000011255"/>
<evidence type="ECO:0000259" key="5">
    <source>
        <dbReference type="PROSITE" id="PS50304"/>
    </source>
</evidence>
<sequence>MEDKTGRENCIAAADKENTVSHSNCINGKPKKLQYSFERAFSICYDKSFLSFLVPPPKGGTCHHCGLFGKLRCSQCLQTYYCSADCQKKDWPAHRVVCDPLKQKPLSVSLAIMIQKEKDGMKALPVFFSQLMGKHYSLTGVDILQEEVRLSFAVDVLPDSGKHLVVWGSEKKISEDEDSFHCANSITKFVSLNIGEGFSGVVSHIQNPDSFFCQRVQSARQLAELEASLNEYCGKIPGSPSFRPAAGNVCCAQFTEDNLWYRAAVTAYASEDTVLVTYMDYGNSDSLPLTRLRPIIPSLMDLPAQAIRCSLAGVKPPYGAWTSEGISYMKKLVKGKVLTVKVVDKDSSKSMVEITDASGTPVINVSSLLLEEGFAAEELSMALPAEPKFPSVPLAQAVAKDTANKGICKWIKLTPNQTLNVIVCTVYNPGEFYCQISNKLLALNSLNKSLSEYCQKTPPDVFEPENGDPCCAFYSEDGSWYRAVVQNVTSDGSVRVSFVDYGNTEDVPRENIRQISSSFLKLPFQAIKCWLSGVQPGTSQWNPEATRRFHMYTSGLELQATVTSLSEDGAGVVLTDNSTGCPKIISEILTSEKLVVKEVLQDKNNFPNKSVDQKATSLGHWKSIELAVDETVPVCVTEVVSPDLFYAVPVPNKGQKKLFKELISLEDYCRSCNKQPFQPKLGEACCAQFSGNGNWYRAIVLEASQSAVKVLYGDYGSTETLPLSKVLPITDTYLKLPFQTITCSLAGIEKAEWSPLVLDKLKKLLLKQHVTITVKGINGNVNLVTVEKHLDNGYVNVADKLLKEGLVTSRSAENSHSEHQGTYFGLITSLEKHKQVLLFLLNKFGNPDGFTDMKNLLKH</sequence>
<dbReference type="PANTHER" id="PTHR22948">
    <property type="entry name" value="TUDOR DOMAIN CONTAINING PROTEIN"/>
    <property type="match status" value="1"/>
</dbReference>
<reference evidence="7" key="2">
    <citation type="submission" date="2025-08" db="UniProtKB">
        <authorList>
            <consortium name="Ensembl"/>
        </authorList>
    </citation>
    <scope>IDENTIFICATION</scope>
</reference>
<reference evidence="7 8" key="1">
    <citation type="journal article" date="2010" name="Nature">
        <title>The genome of a songbird.</title>
        <authorList>
            <person name="Warren W.C."/>
            <person name="Clayton D.F."/>
            <person name="Ellegren H."/>
            <person name="Arnold A.P."/>
            <person name="Hillier L.W."/>
            <person name="Kunstner A."/>
            <person name="Searle S."/>
            <person name="White S."/>
            <person name="Vilella A.J."/>
            <person name="Fairley S."/>
            <person name="Heger A."/>
            <person name="Kong L."/>
            <person name="Ponting C.P."/>
            <person name="Jarvis E.D."/>
            <person name="Mello C.V."/>
            <person name="Minx P."/>
            <person name="Lovell P."/>
            <person name="Velho T.A."/>
            <person name="Ferris M."/>
            <person name="Balakrishnan C.N."/>
            <person name="Sinha S."/>
            <person name="Blatti C."/>
            <person name="London S.E."/>
            <person name="Li Y."/>
            <person name="Lin Y.C."/>
            <person name="George J."/>
            <person name="Sweedler J."/>
            <person name="Southey B."/>
            <person name="Gunaratne P."/>
            <person name="Watson M."/>
            <person name="Nam K."/>
            <person name="Backstrom N."/>
            <person name="Smeds L."/>
            <person name="Nabholz B."/>
            <person name="Itoh Y."/>
            <person name="Whitney O."/>
            <person name="Pfenning A.R."/>
            <person name="Howard J."/>
            <person name="Volker M."/>
            <person name="Skinner B.M."/>
            <person name="Griffin D.K."/>
            <person name="Ye L."/>
            <person name="McLaren W.M."/>
            <person name="Flicek P."/>
            <person name="Quesada V."/>
            <person name="Velasco G."/>
            <person name="Lopez-Otin C."/>
            <person name="Puente X.S."/>
            <person name="Olender T."/>
            <person name="Lancet D."/>
            <person name="Smit A.F."/>
            <person name="Hubley R."/>
            <person name="Konkel M.K."/>
            <person name="Walker J.A."/>
            <person name="Batzer M.A."/>
            <person name="Gu W."/>
            <person name="Pollock D.D."/>
            <person name="Chen L."/>
            <person name="Cheng Z."/>
            <person name="Eichler E.E."/>
            <person name="Stapley J."/>
            <person name="Slate J."/>
            <person name="Ekblom R."/>
            <person name="Birkhead T."/>
            <person name="Burke T."/>
            <person name="Burt D."/>
            <person name="Scharff C."/>
            <person name="Adam I."/>
            <person name="Richard H."/>
            <person name="Sultan M."/>
            <person name="Soldatov A."/>
            <person name="Lehrach H."/>
            <person name="Edwards S.V."/>
            <person name="Yang S.P."/>
            <person name="Li X."/>
            <person name="Graves T."/>
            <person name="Fulton L."/>
            <person name="Nelson J."/>
            <person name="Chinwalla A."/>
            <person name="Hou S."/>
            <person name="Mardis E.R."/>
            <person name="Wilson R.K."/>
        </authorList>
    </citation>
    <scope>NUCLEOTIDE SEQUENCE [LARGE SCALE GENOMIC DNA]</scope>
</reference>
<gene>
    <name evidence="7" type="primary">TDRD1</name>
</gene>
<dbReference type="AlphaFoldDB" id="H0ZKY2"/>
<dbReference type="OMA" id="YCSAQKS"/>
<keyword evidence="3" id="KW-0862">Zinc</keyword>
<keyword evidence="2 4" id="KW-0863">Zinc-finger</keyword>
<dbReference type="GO" id="GO:0141196">
    <property type="term" value="P:transposable element silencing by piRNA-mediated DNA methylation"/>
    <property type="evidence" value="ECO:0007669"/>
    <property type="project" value="Ensembl"/>
</dbReference>
<dbReference type="InParanoid" id="H0ZKY2"/>
<dbReference type="GeneTree" id="ENSGT00940000158754"/>
<dbReference type="SUPFAM" id="SSF144232">
    <property type="entry name" value="HIT/MYND zinc finger-like"/>
    <property type="match status" value="1"/>
</dbReference>
<dbReference type="InterPro" id="IPR050621">
    <property type="entry name" value="Tudor_domain_containing"/>
</dbReference>
<feature type="domain" description="Tudor" evidence="5">
    <location>
        <begin position="463"/>
        <end position="522"/>
    </location>
</feature>
<evidence type="ECO:0000256" key="4">
    <source>
        <dbReference type="PROSITE-ProRule" id="PRU00134"/>
    </source>
</evidence>
<dbReference type="Gene3D" id="6.10.140.2220">
    <property type="match status" value="1"/>
</dbReference>
<dbReference type="GO" id="GO:0033391">
    <property type="term" value="C:chromatoid body"/>
    <property type="evidence" value="ECO:0007669"/>
    <property type="project" value="Ensembl"/>
</dbReference>
<proteinExistence type="predicted"/>
<dbReference type="InterPro" id="IPR035437">
    <property type="entry name" value="SNase_OB-fold_sf"/>
</dbReference>
<name>H0ZKY2_TAEGU</name>
<evidence type="ECO:0000256" key="1">
    <source>
        <dbReference type="ARBA" id="ARBA00022723"/>
    </source>
</evidence>
<dbReference type="GO" id="GO:0034587">
    <property type="term" value="P:piRNA processing"/>
    <property type="evidence" value="ECO:0007669"/>
    <property type="project" value="Ensembl"/>
</dbReference>
<dbReference type="PROSITE" id="PS50304">
    <property type="entry name" value="TUDOR"/>
    <property type="match status" value="3"/>
</dbReference>
<dbReference type="Ensembl" id="ENSTGUT00000011376.2">
    <property type="protein sequence ID" value="ENSTGUP00000011255.2"/>
    <property type="gene ID" value="ENSTGUG00000010905.2"/>
</dbReference>
<dbReference type="HOGENOM" id="CLU_001126_0_0_1"/>
<dbReference type="GO" id="GO:0071546">
    <property type="term" value="C:pi-body"/>
    <property type="evidence" value="ECO:0007669"/>
    <property type="project" value="Ensembl"/>
</dbReference>
<protein>
    <submittedName>
        <fullName evidence="7">Tudor domain containing 1</fullName>
    </submittedName>
</protein>
<accession>H0ZKY2</accession>
<dbReference type="GO" id="GO:0008270">
    <property type="term" value="F:zinc ion binding"/>
    <property type="evidence" value="ECO:0007669"/>
    <property type="project" value="UniProtKB-KW"/>
</dbReference>
<feature type="domain" description="Tudor" evidence="5">
    <location>
        <begin position="243"/>
        <end position="302"/>
    </location>
</feature>
<evidence type="ECO:0000256" key="3">
    <source>
        <dbReference type="ARBA" id="ARBA00022833"/>
    </source>
</evidence>
<dbReference type="PROSITE" id="PS50865">
    <property type="entry name" value="ZF_MYND_2"/>
    <property type="match status" value="1"/>
</dbReference>
<dbReference type="GO" id="GO:1990904">
    <property type="term" value="C:ribonucleoprotein complex"/>
    <property type="evidence" value="ECO:0007669"/>
    <property type="project" value="Ensembl"/>
</dbReference>
<evidence type="ECO:0000259" key="6">
    <source>
        <dbReference type="PROSITE" id="PS50865"/>
    </source>
</evidence>
<dbReference type="InterPro" id="IPR002893">
    <property type="entry name" value="Znf_MYND"/>
</dbReference>
<dbReference type="Gene3D" id="2.30.30.140">
    <property type="match status" value="3"/>
</dbReference>
<dbReference type="GO" id="GO:0007283">
    <property type="term" value="P:spermatogenesis"/>
    <property type="evidence" value="ECO:0007669"/>
    <property type="project" value="Ensembl"/>
</dbReference>
<feature type="domain" description="Tudor" evidence="5">
    <location>
        <begin position="678"/>
        <end position="736"/>
    </location>
</feature>
<evidence type="ECO:0000313" key="8">
    <source>
        <dbReference type="Proteomes" id="UP000007754"/>
    </source>
</evidence>
<keyword evidence="8" id="KW-1185">Reference proteome</keyword>
<organism evidence="7 8">
    <name type="scientific">Taeniopygia guttata</name>
    <name type="common">Zebra finch</name>
    <name type="synonym">Poephila guttata</name>
    <dbReference type="NCBI Taxonomy" id="59729"/>
    <lineage>
        <taxon>Eukaryota</taxon>
        <taxon>Metazoa</taxon>
        <taxon>Chordata</taxon>
        <taxon>Craniata</taxon>
        <taxon>Vertebrata</taxon>
        <taxon>Euteleostomi</taxon>
        <taxon>Archelosauria</taxon>
        <taxon>Archosauria</taxon>
        <taxon>Dinosauria</taxon>
        <taxon>Saurischia</taxon>
        <taxon>Theropoda</taxon>
        <taxon>Coelurosauria</taxon>
        <taxon>Aves</taxon>
        <taxon>Neognathae</taxon>
        <taxon>Neoaves</taxon>
        <taxon>Telluraves</taxon>
        <taxon>Australaves</taxon>
        <taxon>Passeriformes</taxon>
        <taxon>Passeroidea</taxon>
        <taxon>Estrildidae</taxon>
        <taxon>Estrildinae</taxon>
        <taxon>Taeniopygia</taxon>
    </lineage>
</organism>
<dbReference type="PANTHER" id="PTHR22948:SF4">
    <property type="entry name" value="TUDOR DOMAIN-CONTAINING PROTEIN 1"/>
    <property type="match status" value="1"/>
</dbReference>
<reference evidence="7" key="3">
    <citation type="submission" date="2025-09" db="UniProtKB">
        <authorList>
            <consortium name="Ensembl"/>
        </authorList>
    </citation>
    <scope>IDENTIFICATION</scope>
</reference>
<evidence type="ECO:0000313" key="7">
    <source>
        <dbReference type="Ensembl" id="ENSTGUP00000011255.2"/>
    </source>
</evidence>
<keyword evidence="1" id="KW-0479">Metal-binding</keyword>
<evidence type="ECO:0000256" key="2">
    <source>
        <dbReference type="ARBA" id="ARBA00022771"/>
    </source>
</evidence>
<dbReference type="GO" id="GO:0045202">
    <property type="term" value="C:synapse"/>
    <property type="evidence" value="ECO:0007669"/>
    <property type="project" value="Ensembl"/>
</dbReference>
<dbReference type="Proteomes" id="UP000007754">
    <property type="component" value="Chromosome 6"/>
</dbReference>
<dbReference type="GO" id="GO:0030719">
    <property type="term" value="P:P granule organization"/>
    <property type="evidence" value="ECO:0007669"/>
    <property type="project" value="TreeGrafter"/>
</dbReference>
<dbReference type="CDD" id="cd20409">
    <property type="entry name" value="Tudor_TDRD1_rpt2"/>
    <property type="match status" value="1"/>
</dbReference>
<dbReference type="SUPFAM" id="SSF63748">
    <property type="entry name" value="Tudor/PWWP/MBT"/>
    <property type="match status" value="3"/>
</dbReference>
<feature type="domain" description="MYND-type" evidence="6">
    <location>
        <begin position="62"/>
        <end position="98"/>
    </location>
</feature>
<dbReference type="Pfam" id="PF00567">
    <property type="entry name" value="TUDOR"/>
    <property type="match status" value="3"/>
</dbReference>
<dbReference type="Pfam" id="PF01753">
    <property type="entry name" value="zf-MYND"/>
    <property type="match status" value="1"/>
</dbReference>
<dbReference type="FunFam" id="2.30.30.140:FF:000018">
    <property type="entry name" value="Serine/threonine-protein kinase 31"/>
    <property type="match status" value="3"/>
</dbReference>